<evidence type="ECO:0000313" key="3">
    <source>
        <dbReference type="Proteomes" id="UP001165341"/>
    </source>
</evidence>
<accession>A0AA41QVB2</accession>
<name>A0AA41QVB2_9MICO</name>
<reference evidence="2" key="1">
    <citation type="submission" date="2022-03" db="EMBL/GenBank/DDBJ databases">
        <title>Cryobacterium sp. nov. strain ZS14-85, isolated from Antarctic soil.</title>
        <authorList>
            <person name="Li J."/>
            <person name="Niu G."/>
        </authorList>
    </citation>
    <scope>NUCLEOTIDE SEQUENCE</scope>
    <source>
        <strain evidence="2">ZS14-85</strain>
    </source>
</reference>
<keyword evidence="3" id="KW-1185">Reference proteome</keyword>
<protein>
    <submittedName>
        <fullName evidence="2">Uncharacterized protein</fullName>
    </submittedName>
</protein>
<dbReference type="RefSeq" id="WP_243012215.1">
    <property type="nucleotide sequence ID" value="NZ_JALGAR010000003.1"/>
</dbReference>
<dbReference type="AlphaFoldDB" id="A0AA41QVB2"/>
<dbReference type="EMBL" id="JALGAR010000003">
    <property type="protein sequence ID" value="MCI4658480.1"/>
    <property type="molecule type" value="Genomic_DNA"/>
</dbReference>
<proteinExistence type="predicted"/>
<dbReference type="Proteomes" id="UP001165341">
    <property type="component" value="Unassembled WGS sequence"/>
</dbReference>
<comment type="caution">
    <text evidence="2">The sequence shown here is derived from an EMBL/GenBank/DDBJ whole genome shotgun (WGS) entry which is preliminary data.</text>
</comment>
<sequence length="47" mass="4870">MEVSPEVQALAISLAGSAIRNTAQGVSDRVKGLRASNNDSETINGLE</sequence>
<feature type="compositionally biased region" description="Polar residues" evidence="1">
    <location>
        <begin position="35"/>
        <end position="47"/>
    </location>
</feature>
<organism evidence="2 3">
    <name type="scientific">Cryobacterium zhongshanensis</name>
    <dbReference type="NCBI Taxonomy" id="2928153"/>
    <lineage>
        <taxon>Bacteria</taxon>
        <taxon>Bacillati</taxon>
        <taxon>Actinomycetota</taxon>
        <taxon>Actinomycetes</taxon>
        <taxon>Micrococcales</taxon>
        <taxon>Microbacteriaceae</taxon>
        <taxon>Cryobacterium</taxon>
    </lineage>
</organism>
<feature type="region of interest" description="Disordered" evidence="1">
    <location>
        <begin position="26"/>
        <end position="47"/>
    </location>
</feature>
<gene>
    <name evidence="2" type="ORF">MQH31_11755</name>
</gene>
<evidence type="ECO:0000256" key="1">
    <source>
        <dbReference type="SAM" id="MobiDB-lite"/>
    </source>
</evidence>
<evidence type="ECO:0000313" key="2">
    <source>
        <dbReference type="EMBL" id="MCI4658480.1"/>
    </source>
</evidence>